<reference evidence="3" key="1">
    <citation type="submission" date="2020-01" db="EMBL/GenBank/DDBJ databases">
        <authorList>
            <person name="Meier V. D."/>
            <person name="Meier V D."/>
        </authorList>
    </citation>
    <scope>NUCLEOTIDE SEQUENCE</scope>
    <source>
        <strain evidence="3">HLG_WM_MAG_04</strain>
    </source>
</reference>
<keyword evidence="2" id="KW-0472">Membrane</keyword>
<organism evidence="3">
    <name type="scientific">uncultured Sulfurovum sp</name>
    <dbReference type="NCBI Taxonomy" id="269237"/>
    <lineage>
        <taxon>Bacteria</taxon>
        <taxon>Pseudomonadati</taxon>
        <taxon>Campylobacterota</taxon>
        <taxon>Epsilonproteobacteria</taxon>
        <taxon>Campylobacterales</taxon>
        <taxon>Sulfurovaceae</taxon>
        <taxon>Sulfurovum</taxon>
        <taxon>environmental samples</taxon>
    </lineage>
</organism>
<gene>
    <name evidence="3" type="ORF">HELGO_WM47750</name>
</gene>
<dbReference type="SUPFAM" id="SSF48452">
    <property type="entry name" value="TPR-like"/>
    <property type="match status" value="1"/>
</dbReference>
<keyword evidence="2" id="KW-0812">Transmembrane</keyword>
<feature type="coiled-coil region" evidence="1">
    <location>
        <begin position="75"/>
        <end position="132"/>
    </location>
</feature>
<keyword evidence="1" id="KW-0175">Coiled coil</keyword>
<dbReference type="InterPro" id="IPR011990">
    <property type="entry name" value="TPR-like_helical_dom_sf"/>
</dbReference>
<dbReference type="SMART" id="SM00028">
    <property type="entry name" value="TPR"/>
    <property type="match status" value="2"/>
</dbReference>
<feature type="transmembrane region" description="Helical" evidence="2">
    <location>
        <begin position="47"/>
        <end position="67"/>
    </location>
</feature>
<dbReference type="AlphaFoldDB" id="A0A6S6T9M2"/>
<feature type="non-terminal residue" evidence="3">
    <location>
        <position position="282"/>
    </location>
</feature>
<dbReference type="Gene3D" id="1.25.40.10">
    <property type="entry name" value="Tetratricopeptide repeat domain"/>
    <property type="match status" value="1"/>
</dbReference>
<keyword evidence="2" id="KW-1133">Transmembrane helix</keyword>
<sequence>MGIFSQAKSWKFAAVIASYAEKQVEGSEYPWMWEIIATIAEEFNNEVNVFVVAIGLIVLIIVTYAFGKEQSDKHTDFFVEELKRKNEEIERLQEALKSTPSNQEKLLFSTQIEVLSNELIKVKETEKRLKENALEVEVVKVVTEILNEKGIDEALAYLENLDIQKLTEKNREYSKALLTQADLYELRNEHLKANKYYIKSIGFDRNFSNSLIYVDYLAQQNENIKVLKQLQIMELELVFSQDEKIIFLGSIANGYYKQNQFLEAEEAYNEALELYRALAQNN</sequence>
<dbReference type="InterPro" id="IPR019734">
    <property type="entry name" value="TPR_rpt"/>
</dbReference>
<evidence type="ECO:0000313" key="3">
    <source>
        <dbReference type="EMBL" id="CAA6812090.1"/>
    </source>
</evidence>
<proteinExistence type="predicted"/>
<protein>
    <submittedName>
        <fullName evidence="3">Uncharacterized protein</fullName>
    </submittedName>
</protein>
<accession>A0A6S6T9M2</accession>
<evidence type="ECO:0000256" key="1">
    <source>
        <dbReference type="SAM" id="Coils"/>
    </source>
</evidence>
<dbReference type="EMBL" id="CACVAX010000037">
    <property type="protein sequence ID" value="CAA6812090.1"/>
    <property type="molecule type" value="Genomic_DNA"/>
</dbReference>
<evidence type="ECO:0000256" key="2">
    <source>
        <dbReference type="SAM" id="Phobius"/>
    </source>
</evidence>
<name>A0A6S6T9M2_9BACT</name>